<feature type="non-terminal residue" evidence="1">
    <location>
        <position position="66"/>
    </location>
</feature>
<gene>
    <name evidence="1" type="ORF">DEBURN_LOCUS11698</name>
</gene>
<organism evidence="1 2">
    <name type="scientific">Diversispora eburnea</name>
    <dbReference type="NCBI Taxonomy" id="1213867"/>
    <lineage>
        <taxon>Eukaryota</taxon>
        <taxon>Fungi</taxon>
        <taxon>Fungi incertae sedis</taxon>
        <taxon>Mucoromycota</taxon>
        <taxon>Glomeromycotina</taxon>
        <taxon>Glomeromycetes</taxon>
        <taxon>Diversisporales</taxon>
        <taxon>Diversisporaceae</taxon>
        <taxon>Diversispora</taxon>
    </lineage>
</organism>
<keyword evidence="2" id="KW-1185">Reference proteome</keyword>
<dbReference type="EMBL" id="CAJVPK010007971">
    <property type="protein sequence ID" value="CAG8658859.1"/>
    <property type="molecule type" value="Genomic_DNA"/>
</dbReference>
<dbReference type="Proteomes" id="UP000789706">
    <property type="component" value="Unassembled WGS sequence"/>
</dbReference>
<name>A0A9N9DZY6_9GLOM</name>
<dbReference type="AlphaFoldDB" id="A0A9N9DZY6"/>
<proteinExistence type="predicted"/>
<accession>A0A9N9DZY6</accession>
<reference evidence="1" key="1">
    <citation type="submission" date="2021-06" db="EMBL/GenBank/DDBJ databases">
        <authorList>
            <person name="Kallberg Y."/>
            <person name="Tangrot J."/>
            <person name="Rosling A."/>
        </authorList>
    </citation>
    <scope>NUCLEOTIDE SEQUENCE</scope>
    <source>
        <strain evidence="1">AZ414A</strain>
    </source>
</reference>
<sequence length="66" mass="7780">MTPKTYSTAAPSDHLNCNINYTLKEFLHEFEARNNKQISEIEKLNNAKIKQYNEQTKELIKHEVTK</sequence>
<protein>
    <submittedName>
        <fullName evidence="1">2453_t:CDS:1</fullName>
    </submittedName>
</protein>
<evidence type="ECO:0000313" key="2">
    <source>
        <dbReference type="Proteomes" id="UP000789706"/>
    </source>
</evidence>
<evidence type="ECO:0000313" key="1">
    <source>
        <dbReference type="EMBL" id="CAG8658859.1"/>
    </source>
</evidence>
<comment type="caution">
    <text evidence="1">The sequence shown here is derived from an EMBL/GenBank/DDBJ whole genome shotgun (WGS) entry which is preliminary data.</text>
</comment>